<feature type="compositionally biased region" description="Low complexity" evidence="2">
    <location>
        <begin position="933"/>
        <end position="950"/>
    </location>
</feature>
<feature type="compositionally biased region" description="Low complexity" evidence="2">
    <location>
        <begin position="835"/>
        <end position="856"/>
    </location>
</feature>
<feature type="domain" description="Calponin-homology (CH)" evidence="3">
    <location>
        <begin position="954"/>
        <end position="1062"/>
    </location>
</feature>
<dbReference type="Gene3D" id="1.10.418.10">
    <property type="entry name" value="Calponin-like domain"/>
    <property type="match status" value="1"/>
</dbReference>
<keyword evidence="5" id="KW-1185">Reference proteome</keyword>
<dbReference type="PANTHER" id="PTHR23167">
    <property type="entry name" value="CALPONIN HOMOLOGY DOMAIN-CONTAINING PROTEIN DDB_G0272472-RELATED"/>
    <property type="match status" value="1"/>
</dbReference>
<dbReference type="InterPro" id="IPR036872">
    <property type="entry name" value="CH_dom_sf"/>
</dbReference>
<feature type="coiled-coil region" evidence="1">
    <location>
        <begin position="399"/>
        <end position="433"/>
    </location>
</feature>
<gene>
    <name evidence="4" type="ORF">MAR_007783</name>
</gene>
<proteinExistence type="predicted"/>
<dbReference type="Pfam" id="PF00307">
    <property type="entry name" value="CH"/>
    <property type="match status" value="1"/>
</dbReference>
<dbReference type="PANTHER" id="PTHR23167:SF69">
    <property type="entry name" value="FI18193P1"/>
    <property type="match status" value="1"/>
</dbReference>
<evidence type="ECO:0000256" key="1">
    <source>
        <dbReference type="SAM" id="Coils"/>
    </source>
</evidence>
<dbReference type="InterPro" id="IPR050540">
    <property type="entry name" value="F-actin_Monoox_Mical"/>
</dbReference>
<sequence length="1069" mass="120654">MPFNLKKFLRLRSDADMSAAKRDGSASRSKPPAPSKSTNSSQSGTPVKMKESKSDNSVPSAAKKQALTGKPINSPMKSYLSKSHETLTSHQKQKALEKRPNSSLGLPDTKKRNVSNKENVHVRDRDGFVKPKSIKPSMTSTPIRKATSSQHIDKSGASSSNKTPTKNSASMKRAHSTQNVTKDKSVKNRKSATPDVMAYNAELLANFEKEKKCLEAKISEQIQVAESRKMDIEKYKYEIKQLKEQIPSHDLQEELDILRAQNAMFKDQLMKLGIPVESQITDSEKLSLIKRGQKEVDTNLMNSLSYDSLSTDGQPVSMVQGILLGQGMKRSASITMSEPGMSFTEYHGTNDSNSILGSLHGKWDSRSKSSDALSDISVANLTERILHMEENHYSTTEELQATLQELGDLQDSVNELTEENERLADERTVLLESLCTQTAKLEHCRTQIEQLKCLLISGDLPNKSDRDEHLLELLKGAQDEREEFLRKLRAAQSESKHYLCFMEAEKDKNQMLEDKLTDLRSEKANFEKQVMELKESLANEQIEVTHFKTLLENEKTKVQELEALSKANDQSDLEEHLHSTRQEKDKLEERLADVQDALAHSQNEVMKVKDQLLTKEEEVRVYRNNAKSQINDMEYRLEMEKKDRYDFQQELEHLREHIDQLEQDSDKYFEERKDYTAKIQELQGEVSVMRQLKEVAEEDLQDAKIKHEQEVDEWKQFQKDLQVAVVIANEFRSETQTDVEKMKSDNDSLKEKCKSLEKDVEKLKGEIDGYKIQERAGAVQKTQIMTPAEIKGKVMSTVDKELNFLRDGSRKTVSDKNQALSVKNLIRSIEEQVKSGRSSIHSSSCSSRRNSDPESSLVGIHDLHEIMKSPSSPVGEPGLLSPDGGTPLRCVLRHPGDRPSPLQRHSMGGVPYDPPNSPGESPKSAPPISRNDTPTSLTSILSTRTPSRRSSGVRRSRDLVVTHCSSGANRRQSPTNVDITNFSSSWNDGLAFCALIHTYLPDKIPYGELNSDDKRRNFTLSFNAADSVGIPSTLNINDMVAMERPDWQAVFNYITAIYKHFEVDNKPAA</sequence>
<dbReference type="SMART" id="SM00033">
    <property type="entry name" value="CH"/>
    <property type="match status" value="1"/>
</dbReference>
<feature type="coiled-coil region" evidence="1">
    <location>
        <begin position="204"/>
        <end position="268"/>
    </location>
</feature>
<keyword evidence="1" id="KW-0175">Coiled coil</keyword>
<name>A0ABY7DX39_MYAAR</name>
<feature type="region of interest" description="Disordered" evidence="2">
    <location>
        <begin position="1"/>
        <end position="193"/>
    </location>
</feature>
<feature type="region of interest" description="Disordered" evidence="2">
    <location>
        <begin position="832"/>
        <end position="958"/>
    </location>
</feature>
<dbReference type="PROSITE" id="PS50021">
    <property type="entry name" value="CH"/>
    <property type="match status" value="1"/>
</dbReference>
<dbReference type="Proteomes" id="UP001164746">
    <property type="component" value="Chromosome 4"/>
</dbReference>
<accession>A0ABY7DX39</accession>
<organism evidence="4 5">
    <name type="scientific">Mya arenaria</name>
    <name type="common">Soft-shell clam</name>
    <dbReference type="NCBI Taxonomy" id="6604"/>
    <lineage>
        <taxon>Eukaryota</taxon>
        <taxon>Metazoa</taxon>
        <taxon>Spiralia</taxon>
        <taxon>Lophotrochozoa</taxon>
        <taxon>Mollusca</taxon>
        <taxon>Bivalvia</taxon>
        <taxon>Autobranchia</taxon>
        <taxon>Heteroconchia</taxon>
        <taxon>Euheterodonta</taxon>
        <taxon>Imparidentia</taxon>
        <taxon>Neoheterodontei</taxon>
        <taxon>Myida</taxon>
        <taxon>Myoidea</taxon>
        <taxon>Myidae</taxon>
        <taxon>Mya</taxon>
    </lineage>
</organism>
<feature type="compositionally biased region" description="Basic and acidic residues" evidence="2">
    <location>
        <begin position="11"/>
        <end position="25"/>
    </location>
</feature>
<feature type="coiled-coil region" evidence="1">
    <location>
        <begin position="474"/>
        <end position="543"/>
    </location>
</feature>
<evidence type="ECO:0000313" key="4">
    <source>
        <dbReference type="EMBL" id="WAR01225.1"/>
    </source>
</evidence>
<dbReference type="SUPFAM" id="SSF47576">
    <property type="entry name" value="Calponin-homology domain, CH-domain"/>
    <property type="match status" value="1"/>
</dbReference>
<protein>
    <submittedName>
        <fullName evidence="4">CYTSA-like protein</fullName>
    </submittedName>
</protein>
<evidence type="ECO:0000256" key="2">
    <source>
        <dbReference type="SAM" id="MobiDB-lite"/>
    </source>
</evidence>
<dbReference type="EMBL" id="CP111015">
    <property type="protein sequence ID" value="WAR01225.1"/>
    <property type="molecule type" value="Genomic_DNA"/>
</dbReference>
<evidence type="ECO:0000259" key="3">
    <source>
        <dbReference type="PROSITE" id="PS50021"/>
    </source>
</evidence>
<feature type="compositionally biased region" description="Basic and acidic residues" evidence="2">
    <location>
        <begin position="118"/>
        <end position="129"/>
    </location>
</feature>
<dbReference type="InterPro" id="IPR001715">
    <property type="entry name" value="CH_dom"/>
</dbReference>
<reference evidence="4" key="1">
    <citation type="submission" date="2022-11" db="EMBL/GenBank/DDBJ databases">
        <title>Centuries of genome instability and evolution in soft-shell clam transmissible cancer (bioRxiv).</title>
        <authorList>
            <person name="Hart S.F.M."/>
            <person name="Yonemitsu M.A."/>
            <person name="Giersch R.M."/>
            <person name="Beal B.F."/>
            <person name="Arriagada G."/>
            <person name="Davis B.W."/>
            <person name="Ostrander E.A."/>
            <person name="Goff S.P."/>
            <person name="Metzger M.J."/>
        </authorList>
    </citation>
    <scope>NUCLEOTIDE SEQUENCE</scope>
    <source>
        <strain evidence="4">MELC-2E11</strain>
        <tissue evidence="4">Siphon/mantle</tissue>
    </source>
</reference>
<feature type="compositionally biased region" description="Polar residues" evidence="2">
    <location>
        <begin position="136"/>
        <end position="180"/>
    </location>
</feature>
<feature type="coiled-coil region" evidence="1">
    <location>
        <begin position="570"/>
        <end position="773"/>
    </location>
</feature>
<evidence type="ECO:0000313" key="5">
    <source>
        <dbReference type="Proteomes" id="UP001164746"/>
    </source>
</evidence>